<dbReference type="STRING" id="1715989.NITINOP_1178"/>
<dbReference type="NCBIfam" id="TIGR01145">
    <property type="entry name" value="ATP_synt_delta"/>
    <property type="match status" value="1"/>
</dbReference>
<evidence type="ECO:0000256" key="7">
    <source>
        <dbReference type="HAMAP-Rule" id="MF_01416"/>
    </source>
</evidence>
<keyword evidence="4 7" id="KW-0406">Ion transport</keyword>
<gene>
    <name evidence="7 8" type="primary">atpH</name>
    <name evidence="8" type="ORF">NITINOP_1178</name>
</gene>
<dbReference type="SUPFAM" id="SSF47928">
    <property type="entry name" value="N-terminal domain of the delta subunit of the F1F0-ATP synthase"/>
    <property type="match status" value="1"/>
</dbReference>
<comment type="similarity">
    <text evidence="7">Belongs to the ATPase delta chain family.</text>
</comment>
<evidence type="ECO:0000313" key="9">
    <source>
        <dbReference type="Proteomes" id="UP000066284"/>
    </source>
</evidence>
<evidence type="ECO:0000256" key="1">
    <source>
        <dbReference type="ARBA" id="ARBA00004370"/>
    </source>
</evidence>
<evidence type="ECO:0000256" key="3">
    <source>
        <dbReference type="ARBA" id="ARBA00022781"/>
    </source>
</evidence>
<keyword evidence="7" id="KW-0139">CF(1)</keyword>
<evidence type="ECO:0000256" key="2">
    <source>
        <dbReference type="ARBA" id="ARBA00022448"/>
    </source>
</evidence>
<comment type="subcellular location">
    <subcellularLocation>
        <location evidence="7">Cell membrane</location>
        <topology evidence="7">Peripheral membrane protein</topology>
    </subcellularLocation>
    <subcellularLocation>
        <location evidence="1">Membrane</location>
    </subcellularLocation>
</comment>
<keyword evidence="5 7" id="KW-0472">Membrane</keyword>
<dbReference type="InterPro" id="IPR020781">
    <property type="entry name" value="ATPase_OSCP/d_CS"/>
</dbReference>
<dbReference type="PROSITE" id="PS00389">
    <property type="entry name" value="ATPASE_DELTA"/>
    <property type="match status" value="1"/>
</dbReference>
<evidence type="ECO:0000256" key="4">
    <source>
        <dbReference type="ARBA" id="ARBA00023065"/>
    </source>
</evidence>
<comment type="function">
    <text evidence="7">This protein is part of the stalk that links CF(0) to CF(1). It either transmits conformational changes from CF(0) to CF(1) or is implicated in proton conduction.</text>
</comment>
<dbReference type="OrthoDB" id="9786633at2"/>
<reference evidence="9" key="1">
    <citation type="submission" date="2015-09" db="EMBL/GenBank/DDBJ databases">
        <authorList>
            <person name="Daims H."/>
        </authorList>
    </citation>
    <scope>NUCLEOTIDE SEQUENCE [LARGE SCALE GENOMIC DNA]</scope>
</reference>
<evidence type="ECO:0000256" key="5">
    <source>
        <dbReference type="ARBA" id="ARBA00023136"/>
    </source>
</evidence>
<dbReference type="RefSeq" id="WP_062484004.1">
    <property type="nucleotide sequence ID" value="NZ_LN885086.1"/>
</dbReference>
<keyword evidence="9" id="KW-1185">Reference proteome</keyword>
<keyword evidence="2 7" id="KW-0813">Transport</keyword>
<accession>A0A0S4KS56</accession>
<dbReference type="AlphaFoldDB" id="A0A0S4KS56"/>
<sequence>MIKTAVARRYARALFELLDPADIEATRETLNGLGQAIKESGDLRYVTASPAFSAEEKISVLTELSGRFRCPSEGKAFLGQLVRKNRIGFLPEIAEAFGKLVDQSKGVQQVSVSSATEFSQAERDRTQARLRDVLKREVAVTFHTDANLLAGVRIQVGNMVVDGTVRGRLNDIQSLLTRE</sequence>
<dbReference type="GO" id="GO:0005886">
    <property type="term" value="C:plasma membrane"/>
    <property type="evidence" value="ECO:0007669"/>
    <property type="project" value="UniProtKB-SubCell"/>
</dbReference>
<dbReference type="Pfam" id="PF00213">
    <property type="entry name" value="OSCP"/>
    <property type="match status" value="1"/>
</dbReference>
<dbReference type="Proteomes" id="UP000066284">
    <property type="component" value="Chromosome 1"/>
</dbReference>
<dbReference type="KEGG" id="nio:NITINOP_1178"/>
<keyword evidence="6 7" id="KW-0066">ATP synthesis</keyword>
<dbReference type="EMBL" id="LN885086">
    <property type="protein sequence ID" value="CUQ66153.1"/>
    <property type="molecule type" value="Genomic_DNA"/>
</dbReference>
<keyword evidence="3 7" id="KW-0375">Hydrogen ion transport</keyword>
<protein>
    <recommendedName>
        <fullName evidence="7">ATP synthase subunit delta</fullName>
    </recommendedName>
    <alternativeName>
        <fullName evidence="7">ATP synthase F(1) sector subunit delta</fullName>
    </alternativeName>
    <alternativeName>
        <fullName evidence="7">F-type ATPase subunit delta</fullName>
        <shortName evidence="7">F-ATPase subunit delta</shortName>
    </alternativeName>
</protein>
<comment type="function">
    <text evidence="7">F(1)F(0) ATP synthase produces ATP from ADP in the presence of a proton or sodium gradient. F-type ATPases consist of two structural domains, F(1) containing the extramembraneous catalytic core and F(0) containing the membrane proton channel, linked together by a central stalk and a peripheral stalk. During catalysis, ATP synthesis in the catalytic domain of F(1) is coupled via a rotary mechanism of the central stalk subunits to proton translocation.</text>
</comment>
<dbReference type="InterPro" id="IPR000711">
    <property type="entry name" value="ATPase_OSCP/dsu"/>
</dbReference>
<organism evidence="8 9">
    <name type="scientific">Candidatus Nitrospira inopinata</name>
    <dbReference type="NCBI Taxonomy" id="1715989"/>
    <lineage>
        <taxon>Bacteria</taxon>
        <taxon>Pseudomonadati</taxon>
        <taxon>Nitrospirota</taxon>
        <taxon>Nitrospiria</taxon>
        <taxon>Nitrospirales</taxon>
        <taxon>Nitrospiraceae</taxon>
        <taxon>Nitrospira</taxon>
    </lineage>
</organism>
<dbReference type="Gene3D" id="1.10.520.20">
    <property type="entry name" value="N-terminal domain of the delta subunit of the F1F0-ATP synthase"/>
    <property type="match status" value="1"/>
</dbReference>
<evidence type="ECO:0000256" key="6">
    <source>
        <dbReference type="ARBA" id="ARBA00023310"/>
    </source>
</evidence>
<dbReference type="GO" id="GO:0046933">
    <property type="term" value="F:proton-transporting ATP synthase activity, rotational mechanism"/>
    <property type="evidence" value="ECO:0007669"/>
    <property type="project" value="UniProtKB-UniRule"/>
</dbReference>
<dbReference type="PRINTS" id="PR00125">
    <property type="entry name" value="ATPASEDELTA"/>
</dbReference>
<keyword evidence="7" id="KW-1003">Cell membrane</keyword>
<dbReference type="GO" id="GO:0045259">
    <property type="term" value="C:proton-transporting ATP synthase complex"/>
    <property type="evidence" value="ECO:0007669"/>
    <property type="project" value="UniProtKB-KW"/>
</dbReference>
<dbReference type="PANTHER" id="PTHR11910">
    <property type="entry name" value="ATP SYNTHASE DELTA CHAIN"/>
    <property type="match status" value="1"/>
</dbReference>
<dbReference type="HAMAP" id="MF_01416">
    <property type="entry name" value="ATP_synth_delta_bact"/>
    <property type="match status" value="1"/>
</dbReference>
<proteinExistence type="inferred from homology"/>
<dbReference type="InterPro" id="IPR026015">
    <property type="entry name" value="ATP_synth_OSCP/delta_N_sf"/>
</dbReference>
<name>A0A0S4KS56_9BACT</name>
<evidence type="ECO:0000313" key="8">
    <source>
        <dbReference type="EMBL" id="CUQ66153.1"/>
    </source>
</evidence>